<feature type="region of interest" description="Disordered" evidence="3">
    <location>
        <begin position="91"/>
        <end position="131"/>
    </location>
</feature>
<dbReference type="AlphaFoldDB" id="A0AAJ6CKP5"/>
<accession>A0AAJ6CKP5</accession>
<feature type="region of interest" description="Disordered" evidence="3">
    <location>
        <begin position="158"/>
        <end position="184"/>
    </location>
</feature>
<dbReference type="GO" id="GO:0006338">
    <property type="term" value="P:chromatin remodeling"/>
    <property type="evidence" value="ECO:0007669"/>
    <property type="project" value="UniProtKB-ARBA"/>
</dbReference>
<dbReference type="EMBL" id="CP119919">
    <property type="protein sequence ID" value="WFD16151.1"/>
    <property type="molecule type" value="Genomic_DNA"/>
</dbReference>
<dbReference type="InterPro" id="IPR051219">
    <property type="entry name" value="Heterochromatin_chromo-domain"/>
</dbReference>
<evidence type="ECO:0000313" key="5">
    <source>
        <dbReference type="EMBL" id="WFD16151.1"/>
    </source>
</evidence>
<keyword evidence="2" id="KW-0539">Nucleus</keyword>
<dbReference type="SMART" id="SM00298">
    <property type="entry name" value="CHROMO"/>
    <property type="match status" value="1"/>
</dbReference>
<reference evidence="5 6" key="1">
    <citation type="submission" date="2023-03" db="EMBL/GenBank/DDBJ databases">
        <title>Mating type loci evolution in Malassezia.</title>
        <authorList>
            <person name="Coelho M.A."/>
        </authorList>
    </citation>
    <scope>NUCLEOTIDE SEQUENCE [LARGE SCALE GENOMIC DNA]</scope>
    <source>
        <strain evidence="5 6">CBS 13387</strain>
    </source>
</reference>
<protein>
    <recommendedName>
        <fullName evidence="4">Chromo domain-containing protein</fullName>
    </recommendedName>
</protein>
<dbReference type="Proteomes" id="UP001217582">
    <property type="component" value="Chromosome 4"/>
</dbReference>
<dbReference type="CDD" id="cd00024">
    <property type="entry name" value="CD_CSD"/>
    <property type="match status" value="1"/>
</dbReference>
<organism evidence="5 6">
    <name type="scientific">Malassezia arunalokei</name>
    <dbReference type="NCBI Taxonomy" id="1514897"/>
    <lineage>
        <taxon>Eukaryota</taxon>
        <taxon>Fungi</taxon>
        <taxon>Dikarya</taxon>
        <taxon>Basidiomycota</taxon>
        <taxon>Ustilaginomycotina</taxon>
        <taxon>Malasseziomycetes</taxon>
        <taxon>Malasseziales</taxon>
        <taxon>Malasseziaceae</taxon>
        <taxon>Malassezia</taxon>
    </lineage>
</organism>
<sequence length="242" mass="26904">MSPPRATNMEDHDESVEEVAVDAIVSHKLNVAENRVEYLIQWSENGTTSCTWEPEENAVDADDLIYKYWREKQGLSHAAALDNVNAARRIAPSSNSAENQAPLSLPPLSEARPASRLAPLRSSSQRVKHVSRPASLKRYSVPCIYKYVPYKTPYGRCERHSSSSTSVSSSPSSSGLPTLRQTEAGPVGEWDDQQAHVHALQRVNNNVETVVEVQGRTLTCSLHTAYQHCPQAMFAFYQTRIP</sequence>
<feature type="compositionally biased region" description="Low complexity" evidence="3">
    <location>
        <begin position="162"/>
        <end position="174"/>
    </location>
</feature>
<feature type="compositionally biased region" description="Polar residues" evidence="3">
    <location>
        <begin position="92"/>
        <end position="102"/>
    </location>
</feature>
<evidence type="ECO:0000256" key="1">
    <source>
        <dbReference type="ARBA" id="ARBA00004123"/>
    </source>
</evidence>
<evidence type="ECO:0000313" key="6">
    <source>
        <dbReference type="Proteomes" id="UP001217582"/>
    </source>
</evidence>
<comment type="subcellular location">
    <subcellularLocation>
        <location evidence="1">Nucleus</location>
    </subcellularLocation>
</comment>
<gene>
    <name evidence="5" type="ORF">MARU1_002187</name>
</gene>
<proteinExistence type="predicted"/>
<dbReference type="GO" id="GO:0005634">
    <property type="term" value="C:nucleus"/>
    <property type="evidence" value="ECO:0007669"/>
    <property type="project" value="UniProtKB-SubCell"/>
</dbReference>
<feature type="domain" description="Chromo" evidence="4">
    <location>
        <begin position="17"/>
        <end position="73"/>
    </location>
</feature>
<dbReference type="InterPro" id="IPR016197">
    <property type="entry name" value="Chromo-like_dom_sf"/>
</dbReference>
<keyword evidence="6" id="KW-1185">Reference proteome</keyword>
<evidence type="ECO:0000256" key="3">
    <source>
        <dbReference type="SAM" id="MobiDB-lite"/>
    </source>
</evidence>
<dbReference type="Gene3D" id="2.40.50.40">
    <property type="match status" value="2"/>
</dbReference>
<evidence type="ECO:0000256" key="2">
    <source>
        <dbReference type="ARBA" id="ARBA00023242"/>
    </source>
</evidence>
<dbReference type="PANTHER" id="PTHR22812">
    <property type="entry name" value="CHROMOBOX PROTEIN"/>
    <property type="match status" value="1"/>
</dbReference>
<dbReference type="SUPFAM" id="SSF54160">
    <property type="entry name" value="Chromo domain-like"/>
    <property type="match status" value="1"/>
</dbReference>
<name>A0AAJ6CKP5_9BASI</name>
<evidence type="ECO:0000259" key="4">
    <source>
        <dbReference type="SMART" id="SM00298"/>
    </source>
</evidence>
<dbReference type="Pfam" id="PF00385">
    <property type="entry name" value="Chromo"/>
    <property type="match status" value="1"/>
</dbReference>
<dbReference type="InterPro" id="IPR000953">
    <property type="entry name" value="Chromo/chromo_shadow_dom"/>
</dbReference>
<dbReference type="InterPro" id="IPR023780">
    <property type="entry name" value="Chromo_domain"/>
</dbReference>